<evidence type="ECO:0000313" key="6">
    <source>
        <dbReference type="Proteomes" id="UP000298663"/>
    </source>
</evidence>
<sequence length="989" mass="114593">MGKRSHKDKDEKERKHKHKRKRRRSSSSEDYSQYDDKWSFYKPSIHLDSRDYIVISTKPDRDNLYYGKFTKTQQAKYNLTAKKEILGGDEAMRRIFCGQKEGEKVKKPKTKASKSQILYGPLDVPPEPLDGFVALVEPTPRGIEETNDLEEILKQKRQIRENEPRNKEIRLEILELEDKLAVRRAAFCDPREREEVLESHKERMLALWKKFADEFGKDMTAVTGYLRLLVDINADNSEDRKDITAYIDRRKMFFKENVPFWRFLVITVYSALSKTVNQYITHIDRVVDQFSDLSYKTQEGPEETRQKERERLRSHEDFLAEMLLLRTRILMEAGHIPSAVASVQALVEITHNIPTTLRNKPLKDKRNLFRSFWDSGYPRLADDYAHQTRMIFPNCEPGFQAFLTQFLYKCRGDAAKIGQEMSDPSAASSFTNALNEVIFESTRGLLRTLPSGSEEVTVWLGMEEIRQRHLWFPLSSYADKPVKGVLGEAVVPFERIERVVYPFENRFVAVQLILDMIGLFGVPVPCATINEDNVFRRFGVLEAPELASKLEFFCDWAQALMEALGKQEEVYRHTYVMMKATKLGSFKQLKNFVQDTNQAGVDIITCVMFDLALREDLKQKTFATLSQLFLEVNSGAESFESGSIYGLRALATLLACCPDDDKPFKDYGTSRKQLYRKILGARITVELEKTHKEGFGLKEIRGELQKLFKKALSEPKDHIYGQAATYLGFSMSVIKYVAKQGNLRQFLEVIAKLEEQFPIFFKVELMAELVMQFLWKRDRVISDPLERKEVIDLNKRYLEAYPKSVELMKFLANNAYIEGHQNRLRGLFSAEHKDPFVNVIRACATIYLSNLRARRTGVDVLQIDSEKLIIRSQLAKAKTVLTSCSVSSTLVRLWMQYEKSIGSTIKLNDILRDVLALKFSKHILTAYCKVDGTFYEDTLKLIFREFELLAFTHRQEASIVMQKCSGKKPFSWEWPTPVNRRVLQKKRVI</sequence>
<name>A0A4U5M8B9_STECR</name>
<dbReference type="Pfam" id="PF08424">
    <property type="entry name" value="NRDE-2"/>
    <property type="match status" value="1"/>
</dbReference>
<dbReference type="STRING" id="34508.A0A4U5M8B9"/>
<protein>
    <submittedName>
        <fullName evidence="5">Uncharacterized protein</fullName>
    </submittedName>
</protein>
<dbReference type="InterPro" id="IPR013633">
    <property type="entry name" value="NRDE-2"/>
</dbReference>
<comment type="subcellular location">
    <subcellularLocation>
        <location evidence="1">Nucleus</location>
    </subcellularLocation>
</comment>
<dbReference type="EMBL" id="AZBU02000009">
    <property type="protein sequence ID" value="TKR65199.1"/>
    <property type="molecule type" value="Genomic_DNA"/>
</dbReference>
<accession>A0A4U5M8B9</accession>
<proteinExistence type="inferred from homology"/>
<dbReference type="Proteomes" id="UP000298663">
    <property type="component" value="Unassembled WGS sequence"/>
</dbReference>
<evidence type="ECO:0000313" key="5">
    <source>
        <dbReference type="EMBL" id="TKR65199.1"/>
    </source>
</evidence>
<dbReference type="GO" id="GO:0031048">
    <property type="term" value="P:regulatory ncRNA-mediated heterochromatin formation"/>
    <property type="evidence" value="ECO:0007669"/>
    <property type="project" value="TreeGrafter"/>
</dbReference>
<keyword evidence="6" id="KW-1185">Reference proteome</keyword>
<dbReference type="GO" id="GO:0071013">
    <property type="term" value="C:catalytic step 2 spliceosome"/>
    <property type="evidence" value="ECO:0007669"/>
    <property type="project" value="TreeGrafter"/>
</dbReference>
<comment type="similarity">
    <text evidence="2">Belongs to the NRDE2 family.</text>
</comment>
<evidence type="ECO:0000256" key="3">
    <source>
        <dbReference type="ARBA" id="ARBA00023242"/>
    </source>
</evidence>
<dbReference type="PANTHER" id="PTHR13471:SF0">
    <property type="entry name" value="NUCLEAR EXOSOME REGULATOR NRDE2"/>
    <property type="match status" value="1"/>
</dbReference>
<dbReference type="GO" id="GO:1902369">
    <property type="term" value="P:negative regulation of RNA catabolic process"/>
    <property type="evidence" value="ECO:0007669"/>
    <property type="project" value="TreeGrafter"/>
</dbReference>
<comment type="caution">
    <text evidence="5">The sequence shown here is derived from an EMBL/GenBank/DDBJ whole genome shotgun (WGS) entry which is preliminary data.</text>
</comment>
<dbReference type="PANTHER" id="PTHR13471">
    <property type="entry name" value="TETRATRICOPEPTIDE-LIKE HELICAL"/>
    <property type="match status" value="1"/>
</dbReference>
<reference evidence="5 6" key="2">
    <citation type="journal article" date="2019" name="G3 (Bethesda)">
        <title>Hybrid Assembly of the Genome of the Entomopathogenic Nematode Steinernema carpocapsae Identifies the X-Chromosome.</title>
        <authorList>
            <person name="Serra L."/>
            <person name="Macchietto M."/>
            <person name="Macias-Munoz A."/>
            <person name="McGill C.J."/>
            <person name="Rodriguez I.M."/>
            <person name="Rodriguez B."/>
            <person name="Murad R."/>
            <person name="Mortazavi A."/>
        </authorList>
    </citation>
    <scope>NUCLEOTIDE SEQUENCE [LARGE SCALE GENOMIC DNA]</scope>
    <source>
        <strain evidence="5 6">ALL</strain>
    </source>
</reference>
<evidence type="ECO:0000256" key="4">
    <source>
        <dbReference type="SAM" id="MobiDB-lite"/>
    </source>
</evidence>
<feature type="region of interest" description="Disordered" evidence="4">
    <location>
        <begin position="1"/>
        <end position="32"/>
    </location>
</feature>
<evidence type="ECO:0000256" key="1">
    <source>
        <dbReference type="ARBA" id="ARBA00004123"/>
    </source>
</evidence>
<dbReference type="AlphaFoldDB" id="A0A4U5M8B9"/>
<evidence type="ECO:0000256" key="2">
    <source>
        <dbReference type="ARBA" id="ARBA00009265"/>
    </source>
</evidence>
<reference evidence="5 6" key="1">
    <citation type="journal article" date="2015" name="Genome Biol.">
        <title>Comparative genomics of Steinernema reveals deeply conserved gene regulatory networks.</title>
        <authorList>
            <person name="Dillman A.R."/>
            <person name="Macchietto M."/>
            <person name="Porter C.F."/>
            <person name="Rogers A."/>
            <person name="Williams B."/>
            <person name="Antoshechkin I."/>
            <person name="Lee M.M."/>
            <person name="Goodwin Z."/>
            <person name="Lu X."/>
            <person name="Lewis E.E."/>
            <person name="Goodrich-Blair H."/>
            <person name="Stock S.P."/>
            <person name="Adams B.J."/>
            <person name="Sternberg P.W."/>
            <person name="Mortazavi A."/>
        </authorList>
    </citation>
    <scope>NUCLEOTIDE SEQUENCE [LARGE SCALE GENOMIC DNA]</scope>
    <source>
        <strain evidence="5 6">ALL</strain>
    </source>
</reference>
<keyword evidence="3" id="KW-0539">Nucleus</keyword>
<feature type="compositionally biased region" description="Basic residues" evidence="4">
    <location>
        <begin position="14"/>
        <end position="25"/>
    </location>
</feature>
<gene>
    <name evidence="5" type="ORF">L596_025638</name>
</gene>
<dbReference type="OrthoDB" id="5804141at2759"/>
<organism evidence="5 6">
    <name type="scientific">Steinernema carpocapsae</name>
    <name type="common">Entomopathogenic nematode</name>
    <dbReference type="NCBI Taxonomy" id="34508"/>
    <lineage>
        <taxon>Eukaryota</taxon>
        <taxon>Metazoa</taxon>
        <taxon>Ecdysozoa</taxon>
        <taxon>Nematoda</taxon>
        <taxon>Chromadorea</taxon>
        <taxon>Rhabditida</taxon>
        <taxon>Tylenchina</taxon>
        <taxon>Panagrolaimomorpha</taxon>
        <taxon>Strongyloidoidea</taxon>
        <taxon>Steinernematidae</taxon>
        <taxon>Steinernema</taxon>
    </lineage>
</organism>